<evidence type="ECO:0000256" key="10">
    <source>
        <dbReference type="ARBA" id="ARBA00023157"/>
    </source>
</evidence>
<comment type="PTM">
    <text evidence="12">Upon Fe-S cluster removal intramolecular disulfide bonds are formed.</text>
</comment>
<comment type="similarity">
    <text evidence="2 12">Belongs to the WhiB family.</text>
</comment>
<comment type="PTM">
    <text evidence="12">The Fe-S cluster can be nitrosylated by nitric oxide (NO).</text>
</comment>
<keyword evidence="10 12" id="KW-1015">Disulfide bond</keyword>
<evidence type="ECO:0000256" key="3">
    <source>
        <dbReference type="ARBA" id="ARBA00022485"/>
    </source>
</evidence>
<dbReference type="GO" id="GO:0003677">
    <property type="term" value="F:DNA binding"/>
    <property type="evidence" value="ECO:0007669"/>
    <property type="project" value="UniProtKB-UniRule"/>
</dbReference>
<dbReference type="GeneID" id="97471100"/>
<feature type="binding site" evidence="12">
    <location>
        <position position="23"/>
    </location>
    <ligand>
        <name>[4Fe-4S] cluster</name>
        <dbReference type="ChEBI" id="CHEBI:49883"/>
    </ligand>
</feature>
<evidence type="ECO:0000259" key="13">
    <source>
        <dbReference type="PROSITE" id="PS51674"/>
    </source>
</evidence>
<dbReference type="GO" id="GO:0047134">
    <property type="term" value="F:protein-disulfide reductase [NAD(P)H] activity"/>
    <property type="evidence" value="ECO:0007669"/>
    <property type="project" value="TreeGrafter"/>
</dbReference>
<dbReference type="GO" id="GO:0046872">
    <property type="term" value="F:metal ion binding"/>
    <property type="evidence" value="ECO:0007669"/>
    <property type="project" value="UniProtKB-KW"/>
</dbReference>
<feature type="binding site" evidence="12">
    <location>
        <position position="56"/>
    </location>
    <ligand>
        <name>[4Fe-4S] cluster</name>
        <dbReference type="ChEBI" id="CHEBI:49883"/>
    </ligand>
</feature>
<keyword evidence="3 12" id="KW-0004">4Fe-4S</keyword>
<keyword evidence="5 12" id="KW-0479">Metal-binding</keyword>
<organism evidence="14 15">
    <name type="scientific">Nocardia mangyaensis</name>
    <dbReference type="NCBI Taxonomy" id="2213200"/>
    <lineage>
        <taxon>Bacteria</taxon>
        <taxon>Bacillati</taxon>
        <taxon>Actinomycetota</taxon>
        <taxon>Actinomycetes</taxon>
        <taxon>Mycobacteriales</taxon>
        <taxon>Nocardiaceae</taxon>
        <taxon>Nocardia</taxon>
    </lineage>
</organism>
<dbReference type="OrthoDB" id="4954884at2"/>
<dbReference type="Pfam" id="PF02467">
    <property type="entry name" value="Whib"/>
    <property type="match status" value="1"/>
</dbReference>
<reference evidence="14" key="1">
    <citation type="submission" date="2016-11" db="EMBL/GenBank/DDBJ databases">
        <authorList>
            <person name="Jaros S."/>
            <person name="Januszkiewicz K."/>
            <person name="Wedrychowicz H."/>
        </authorList>
    </citation>
    <scope>NUCLEOTIDE SEQUENCE [LARGE SCALE GENOMIC DNA]</scope>
    <source>
        <strain evidence="14">Y48</strain>
    </source>
</reference>
<dbReference type="PROSITE" id="PS51674">
    <property type="entry name" value="4FE4S_WBL"/>
    <property type="match status" value="1"/>
</dbReference>
<keyword evidence="7 12" id="KW-0411">Iron-sulfur</keyword>
<sequence length="97" mass="11211">MPMPTHLPGPNADVWDWQMRGSCRGQDSAVFFHPDGERGRARTAREMRAKEICRACPVLMQCRTHALKVSEPYGIWGGMSETEREMHARRNRRRMAV</sequence>
<feature type="domain" description="4Fe-4S Wbl-type" evidence="13">
    <location>
        <begin position="22"/>
        <end position="86"/>
    </location>
</feature>
<proteinExistence type="inferred from homology"/>
<feature type="binding site" evidence="12">
    <location>
        <position position="53"/>
    </location>
    <ligand>
        <name>[4Fe-4S] cluster</name>
        <dbReference type="ChEBI" id="CHEBI:49883"/>
    </ligand>
</feature>
<dbReference type="HAMAP" id="MF_01479">
    <property type="entry name" value="WhiB"/>
    <property type="match status" value="1"/>
</dbReference>
<dbReference type="AlphaFoldDB" id="A0A1J0VMR5"/>
<keyword evidence="11 12" id="KW-0804">Transcription</keyword>
<evidence type="ECO:0000256" key="12">
    <source>
        <dbReference type="HAMAP-Rule" id="MF_01479"/>
    </source>
</evidence>
<gene>
    <name evidence="12" type="primary">whiB</name>
    <name evidence="14" type="ORF">BOX37_04380</name>
</gene>
<dbReference type="RefSeq" id="WP_022567299.1">
    <property type="nucleotide sequence ID" value="NZ_CP018082.1"/>
</dbReference>
<evidence type="ECO:0000313" key="15">
    <source>
        <dbReference type="Proteomes" id="UP000183810"/>
    </source>
</evidence>
<evidence type="ECO:0000256" key="8">
    <source>
        <dbReference type="ARBA" id="ARBA00023015"/>
    </source>
</evidence>
<keyword evidence="9 12" id="KW-0238">DNA-binding</keyword>
<evidence type="ECO:0000256" key="1">
    <source>
        <dbReference type="ARBA" id="ARBA00004496"/>
    </source>
</evidence>
<evidence type="ECO:0000256" key="5">
    <source>
        <dbReference type="ARBA" id="ARBA00022723"/>
    </source>
</evidence>
<dbReference type="GO" id="GO:0005737">
    <property type="term" value="C:cytoplasm"/>
    <property type="evidence" value="ECO:0007669"/>
    <property type="project" value="UniProtKB-SubCell"/>
</dbReference>
<evidence type="ECO:0000256" key="2">
    <source>
        <dbReference type="ARBA" id="ARBA00006597"/>
    </source>
</evidence>
<comment type="function">
    <text evidence="12">Acts as a transcriptional regulator. Probably redox-responsive. The apo- but not holo-form probably binds DNA.</text>
</comment>
<evidence type="ECO:0000256" key="7">
    <source>
        <dbReference type="ARBA" id="ARBA00023014"/>
    </source>
</evidence>
<dbReference type="GO" id="GO:0045892">
    <property type="term" value="P:negative regulation of DNA-templated transcription"/>
    <property type="evidence" value="ECO:0007669"/>
    <property type="project" value="TreeGrafter"/>
</dbReference>
<keyword evidence="6 12" id="KW-0408">Iron</keyword>
<dbReference type="InterPro" id="IPR034768">
    <property type="entry name" value="4FE4S_WBL"/>
</dbReference>
<keyword evidence="8 12" id="KW-0805">Transcription regulation</keyword>
<keyword evidence="4 12" id="KW-0963">Cytoplasm</keyword>
<dbReference type="GO" id="GO:0045454">
    <property type="term" value="P:cell redox homeostasis"/>
    <property type="evidence" value="ECO:0007669"/>
    <property type="project" value="TreeGrafter"/>
</dbReference>
<dbReference type="PANTHER" id="PTHR38839">
    <property type="entry name" value="TRANSCRIPTIONAL REGULATOR WHID-RELATED"/>
    <property type="match status" value="1"/>
</dbReference>
<dbReference type="PANTHER" id="PTHR38839:SF5">
    <property type="entry name" value="TRANSCRIPTIONAL REGULATOR WHID"/>
    <property type="match status" value="1"/>
</dbReference>
<keyword evidence="15" id="KW-1185">Reference proteome</keyword>
<evidence type="ECO:0000256" key="11">
    <source>
        <dbReference type="ARBA" id="ARBA00023163"/>
    </source>
</evidence>
<dbReference type="GO" id="GO:0035731">
    <property type="term" value="F:dinitrosyl-iron complex binding"/>
    <property type="evidence" value="ECO:0007669"/>
    <property type="project" value="UniProtKB-UniRule"/>
</dbReference>
<comment type="cofactor">
    <cofactor evidence="12">
        <name>[4Fe-4S] cluster</name>
        <dbReference type="ChEBI" id="CHEBI:49883"/>
    </cofactor>
    <text evidence="12">Binds 1 [4Fe-4S] cluster per subunit. Following nitrosylation of the [4Fe-4S] cluster binds 1 [4Fe-8(NO)] cluster per subunit.</text>
</comment>
<dbReference type="InterPro" id="IPR003482">
    <property type="entry name" value="Whib"/>
</dbReference>
<feature type="binding site" evidence="12">
    <location>
        <position position="62"/>
    </location>
    <ligand>
        <name>[4Fe-4S] cluster</name>
        <dbReference type="ChEBI" id="CHEBI:49883"/>
    </ligand>
</feature>
<comment type="subcellular location">
    <subcellularLocation>
        <location evidence="1 12">Cytoplasm</location>
    </subcellularLocation>
</comment>
<evidence type="ECO:0000256" key="4">
    <source>
        <dbReference type="ARBA" id="ARBA00022490"/>
    </source>
</evidence>
<protein>
    <recommendedName>
        <fullName evidence="12">Transcriptional regulator WhiB</fullName>
    </recommendedName>
</protein>
<dbReference type="GO" id="GO:0051539">
    <property type="term" value="F:4 iron, 4 sulfur cluster binding"/>
    <property type="evidence" value="ECO:0007669"/>
    <property type="project" value="UniProtKB-UniRule"/>
</dbReference>
<accession>A0A1J0VMR5</accession>
<dbReference type="EMBL" id="CP018082">
    <property type="protein sequence ID" value="APE33332.1"/>
    <property type="molecule type" value="Genomic_DNA"/>
</dbReference>
<evidence type="ECO:0000256" key="9">
    <source>
        <dbReference type="ARBA" id="ARBA00023125"/>
    </source>
</evidence>
<name>A0A1J0VMR5_9NOCA</name>
<dbReference type="Proteomes" id="UP000183810">
    <property type="component" value="Chromosome"/>
</dbReference>
<evidence type="ECO:0000313" key="14">
    <source>
        <dbReference type="EMBL" id="APE33332.1"/>
    </source>
</evidence>
<dbReference type="KEGG" id="nsl:BOX37_04380"/>
<evidence type="ECO:0000256" key="6">
    <source>
        <dbReference type="ARBA" id="ARBA00023004"/>
    </source>
</evidence>